<dbReference type="Proteomes" id="UP000176322">
    <property type="component" value="Unassembled WGS sequence"/>
</dbReference>
<evidence type="ECO:0000313" key="4">
    <source>
        <dbReference type="EMBL" id="OGG41873.1"/>
    </source>
</evidence>
<sequence>MKKDIHPGNYRQVIFLDNSNGERFLIGSTITIEGNETDKWTDGNEYPVVRVDVSSASHPFYTGQEKVMDTAGRLEKFKTRAAKAGKKAAK</sequence>
<keyword evidence="1 3" id="KW-0689">Ribosomal protein</keyword>
<dbReference type="GO" id="GO:0003735">
    <property type="term" value="F:structural constituent of ribosome"/>
    <property type="evidence" value="ECO:0007669"/>
    <property type="project" value="InterPro"/>
</dbReference>
<evidence type="ECO:0000256" key="1">
    <source>
        <dbReference type="ARBA" id="ARBA00022980"/>
    </source>
</evidence>
<dbReference type="PROSITE" id="PS01143">
    <property type="entry name" value="RIBOSOMAL_L31"/>
    <property type="match status" value="1"/>
</dbReference>
<dbReference type="EMBL" id="MFKO01000002">
    <property type="protein sequence ID" value="OGG41873.1"/>
    <property type="molecule type" value="Genomic_DNA"/>
</dbReference>
<dbReference type="SUPFAM" id="SSF143800">
    <property type="entry name" value="L28p-like"/>
    <property type="match status" value="1"/>
</dbReference>
<accession>A0A1F6BYH5</accession>
<evidence type="ECO:0000313" key="5">
    <source>
        <dbReference type="Proteomes" id="UP000176322"/>
    </source>
</evidence>
<reference evidence="4 5" key="1">
    <citation type="journal article" date="2016" name="Nat. Commun.">
        <title>Thousands of microbial genomes shed light on interconnected biogeochemical processes in an aquifer system.</title>
        <authorList>
            <person name="Anantharaman K."/>
            <person name="Brown C.T."/>
            <person name="Hug L.A."/>
            <person name="Sharon I."/>
            <person name="Castelle C.J."/>
            <person name="Probst A.J."/>
            <person name="Thomas B.C."/>
            <person name="Singh A."/>
            <person name="Wilkins M.J."/>
            <person name="Karaoz U."/>
            <person name="Brodie E.L."/>
            <person name="Williams K.H."/>
            <person name="Hubbard S.S."/>
            <person name="Banfield J.F."/>
        </authorList>
    </citation>
    <scope>NUCLEOTIDE SEQUENCE [LARGE SCALE GENOMIC DNA]</scope>
</reference>
<organism evidence="4 5">
    <name type="scientific">Candidatus Kaiserbacteria bacterium RIFCSPHIGHO2_01_FULL_46_22</name>
    <dbReference type="NCBI Taxonomy" id="1798475"/>
    <lineage>
        <taxon>Bacteria</taxon>
        <taxon>Candidatus Kaiseribacteriota</taxon>
    </lineage>
</organism>
<comment type="subunit">
    <text evidence="3">Part of the 50S ribosomal subunit.</text>
</comment>
<protein>
    <recommendedName>
        <fullName evidence="3">Large ribosomal subunit protein bL31B</fullName>
    </recommendedName>
</protein>
<comment type="caution">
    <text evidence="4">The sequence shown here is derived from an EMBL/GenBank/DDBJ whole genome shotgun (WGS) entry which is preliminary data.</text>
</comment>
<dbReference type="PANTHER" id="PTHR33280">
    <property type="entry name" value="50S RIBOSOMAL PROTEIN L31, CHLOROPLASTIC"/>
    <property type="match status" value="1"/>
</dbReference>
<dbReference type="Pfam" id="PF01197">
    <property type="entry name" value="Ribosomal_L31"/>
    <property type="match status" value="1"/>
</dbReference>
<name>A0A1F6BYH5_9BACT</name>
<dbReference type="InterPro" id="IPR042105">
    <property type="entry name" value="Ribosomal_bL31_sf"/>
</dbReference>
<dbReference type="STRING" id="1798475.A2837_01515"/>
<dbReference type="GO" id="GO:0005840">
    <property type="term" value="C:ribosome"/>
    <property type="evidence" value="ECO:0007669"/>
    <property type="project" value="UniProtKB-KW"/>
</dbReference>
<dbReference type="InterPro" id="IPR002150">
    <property type="entry name" value="Ribosomal_bL31"/>
</dbReference>
<dbReference type="Gene3D" id="4.10.830.30">
    <property type="entry name" value="Ribosomal protein L31"/>
    <property type="match status" value="1"/>
</dbReference>
<dbReference type="InterPro" id="IPR027493">
    <property type="entry name" value="Ribosomal_bL31_B"/>
</dbReference>
<gene>
    <name evidence="3" type="primary">rpmE2</name>
    <name evidence="4" type="ORF">A2837_01515</name>
</gene>
<dbReference type="InterPro" id="IPR034704">
    <property type="entry name" value="Ribosomal_bL28/bL31-like_sf"/>
</dbReference>
<dbReference type="NCBIfam" id="NF002462">
    <property type="entry name" value="PRK01678.1"/>
    <property type="match status" value="1"/>
</dbReference>
<dbReference type="NCBIfam" id="TIGR00105">
    <property type="entry name" value="L31"/>
    <property type="match status" value="1"/>
</dbReference>
<dbReference type="AlphaFoldDB" id="A0A1F6BYH5"/>
<dbReference type="GO" id="GO:0006412">
    <property type="term" value="P:translation"/>
    <property type="evidence" value="ECO:0007669"/>
    <property type="project" value="UniProtKB-UniRule"/>
</dbReference>
<keyword evidence="2 3" id="KW-0687">Ribonucleoprotein</keyword>
<dbReference type="PANTHER" id="PTHR33280:SF1">
    <property type="entry name" value="LARGE RIBOSOMAL SUBUNIT PROTEIN BL31C"/>
    <property type="match status" value="1"/>
</dbReference>
<evidence type="ECO:0000256" key="2">
    <source>
        <dbReference type="ARBA" id="ARBA00023274"/>
    </source>
</evidence>
<dbReference type="HAMAP" id="MF_00502">
    <property type="entry name" value="Ribosomal_bL31_2"/>
    <property type="match status" value="1"/>
</dbReference>
<evidence type="ECO:0000256" key="3">
    <source>
        <dbReference type="HAMAP-Rule" id="MF_00502"/>
    </source>
</evidence>
<comment type="similarity">
    <text evidence="3">Belongs to the bacterial ribosomal protein bL31 family. Type B subfamily.</text>
</comment>
<dbReference type="GO" id="GO:1990904">
    <property type="term" value="C:ribonucleoprotein complex"/>
    <property type="evidence" value="ECO:0007669"/>
    <property type="project" value="UniProtKB-KW"/>
</dbReference>
<proteinExistence type="inferred from homology"/>